<organism evidence="1 2">
    <name type="scientific">Thermaerobacter composti</name>
    <dbReference type="NCBI Taxonomy" id="554949"/>
    <lineage>
        <taxon>Bacteria</taxon>
        <taxon>Bacillati</taxon>
        <taxon>Bacillota</taxon>
        <taxon>Clostridia</taxon>
        <taxon>Eubacteriales</taxon>
        <taxon>Clostridiales Family XVII. Incertae Sedis</taxon>
        <taxon>Thermaerobacter</taxon>
    </lineage>
</organism>
<protein>
    <recommendedName>
        <fullName evidence="3">MoaD/ThiS family protein</fullName>
    </recommendedName>
</protein>
<evidence type="ECO:0008006" key="3">
    <source>
        <dbReference type="Google" id="ProtNLM"/>
    </source>
</evidence>
<dbReference type="EMBL" id="CP132508">
    <property type="protein sequence ID" value="WPD19688.1"/>
    <property type="molecule type" value="Genomic_DNA"/>
</dbReference>
<dbReference type="InterPro" id="IPR016155">
    <property type="entry name" value="Mopterin_synth/thiamin_S_b"/>
</dbReference>
<dbReference type="SUPFAM" id="SSF54285">
    <property type="entry name" value="MoaD/ThiS"/>
    <property type="match status" value="1"/>
</dbReference>
<name>A0ABZ0QRM7_9FIRM</name>
<reference evidence="1 2" key="1">
    <citation type="submission" date="2023-08" db="EMBL/GenBank/DDBJ databases">
        <title>Genome sequence of Thermaerobacter compostii strain Ins1, a spore-forming filamentous bacterium isolated from a deep geothermal reservoir.</title>
        <authorList>
            <person name="Bregnard D."/>
            <person name="Gonzalez D."/>
            <person name="Junier P."/>
        </authorList>
    </citation>
    <scope>NUCLEOTIDE SEQUENCE [LARGE SCALE GENOMIC DNA]</scope>
    <source>
        <strain evidence="1 2">Ins1</strain>
    </source>
</reference>
<keyword evidence="2" id="KW-1185">Reference proteome</keyword>
<dbReference type="RefSeq" id="WP_318751179.1">
    <property type="nucleotide sequence ID" value="NZ_CP132508.1"/>
</dbReference>
<sequence>MQFRVRLGPDLARAAGVPVAVVEAPMETTVEQILLRLGEDYPALREALSTALLVAGGRVLGRREVVPAGVDLALLQPMAGGQGDG</sequence>
<evidence type="ECO:0000313" key="1">
    <source>
        <dbReference type="EMBL" id="WPD19688.1"/>
    </source>
</evidence>
<gene>
    <name evidence="1" type="ORF">Q5761_03195</name>
</gene>
<evidence type="ECO:0000313" key="2">
    <source>
        <dbReference type="Proteomes" id="UP001304683"/>
    </source>
</evidence>
<accession>A0ABZ0QRM7</accession>
<dbReference type="Proteomes" id="UP001304683">
    <property type="component" value="Chromosome"/>
</dbReference>
<dbReference type="InterPro" id="IPR012675">
    <property type="entry name" value="Beta-grasp_dom_sf"/>
</dbReference>
<proteinExistence type="predicted"/>
<dbReference type="Gene3D" id="3.10.20.30">
    <property type="match status" value="1"/>
</dbReference>